<comment type="caution">
    <text evidence="2">The sequence shown here is derived from an EMBL/GenBank/DDBJ whole genome shotgun (WGS) entry which is preliminary data.</text>
</comment>
<dbReference type="EMBL" id="JAESVG020000008">
    <property type="protein sequence ID" value="KAG8625377.1"/>
    <property type="molecule type" value="Genomic_DNA"/>
</dbReference>
<dbReference type="Proteomes" id="UP000809789">
    <property type="component" value="Unassembled WGS sequence"/>
</dbReference>
<feature type="compositionally biased region" description="Basic and acidic residues" evidence="1">
    <location>
        <begin position="81"/>
        <end position="91"/>
    </location>
</feature>
<gene>
    <name evidence="2" type="ORF">KVT40_007128</name>
</gene>
<feature type="compositionally biased region" description="Pro residues" evidence="1">
    <location>
        <begin position="7"/>
        <end position="30"/>
    </location>
</feature>
<protein>
    <submittedName>
        <fullName evidence="2">Uncharacterized protein</fullName>
    </submittedName>
</protein>
<proteinExistence type="predicted"/>
<evidence type="ECO:0000313" key="3">
    <source>
        <dbReference type="Proteomes" id="UP000809789"/>
    </source>
</evidence>
<feature type="region of interest" description="Disordered" evidence="1">
    <location>
        <begin position="1"/>
        <end position="44"/>
    </location>
</feature>
<dbReference type="AlphaFoldDB" id="A0A8K0KXK0"/>
<evidence type="ECO:0000256" key="1">
    <source>
        <dbReference type="SAM" id="MobiDB-lite"/>
    </source>
</evidence>
<feature type="region of interest" description="Disordered" evidence="1">
    <location>
        <begin position="200"/>
        <end position="228"/>
    </location>
</feature>
<organism evidence="2 3">
    <name type="scientific">Elsinoe batatas</name>
    <dbReference type="NCBI Taxonomy" id="2601811"/>
    <lineage>
        <taxon>Eukaryota</taxon>
        <taxon>Fungi</taxon>
        <taxon>Dikarya</taxon>
        <taxon>Ascomycota</taxon>
        <taxon>Pezizomycotina</taxon>
        <taxon>Dothideomycetes</taxon>
        <taxon>Dothideomycetidae</taxon>
        <taxon>Myriangiales</taxon>
        <taxon>Elsinoaceae</taxon>
        <taxon>Elsinoe</taxon>
    </lineage>
</organism>
<keyword evidence="3" id="KW-1185">Reference proteome</keyword>
<name>A0A8K0KXK0_9PEZI</name>
<evidence type="ECO:0000313" key="2">
    <source>
        <dbReference type="EMBL" id="KAG8625377.1"/>
    </source>
</evidence>
<reference evidence="2" key="1">
    <citation type="submission" date="2021-07" db="EMBL/GenBank/DDBJ databases">
        <title>Elsinoe batatas strain:CRI-CJ2 Genome sequencing and assembly.</title>
        <authorList>
            <person name="Huang L."/>
        </authorList>
    </citation>
    <scope>NUCLEOTIDE SEQUENCE</scope>
    <source>
        <strain evidence="2">CRI-CJ2</strain>
    </source>
</reference>
<accession>A0A8K0KXK0</accession>
<feature type="compositionally biased region" description="Low complexity" evidence="1">
    <location>
        <begin position="205"/>
        <end position="219"/>
    </location>
</feature>
<feature type="region of interest" description="Disordered" evidence="1">
    <location>
        <begin position="81"/>
        <end position="118"/>
    </location>
</feature>
<sequence>MEDTPMTSPPPSLPSSPPSSPHPNPPPSQPNTPSNKSYHPDPLAQIQALGLSHFIQRGSPRWQEGVLAIVEEYGMPDEGWMRDKKVGEGSSHHPRRGAGSGGRGLGAMDRRGMTGMRGTEAGRTIGEQAEGDTRGSVQEGALGGGLLVEQEETVMQGIGEVGANEVEEGARGMDGAEEGGEEVDIMDGVVCEGRLSDHGHEDDTIPPAIAAPPAAGTTTENEVETQRRADPVQDQVIRAEVVVVGEGVEGVVAVGVE</sequence>